<protein>
    <submittedName>
        <fullName evidence="2">Uncharacterized protein</fullName>
    </submittedName>
</protein>
<dbReference type="EMBL" id="LNQN01000002">
    <property type="protein sequence ID" value="KSU83294.1"/>
    <property type="molecule type" value="Genomic_DNA"/>
</dbReference>
<feature type="coiled-coil region" evidence="1">
    <location>
        <begin position="34"/>
        <end position="61"/>
    </location>
</feature>
<reference evidence="2 3" key="1">
    <citation type="journal article" date="2014" name="Antonie Van Leeuwenhoek">
        <title>Fictibacillus enclensis sp. nov., isolated from marine sediment.</title>
        <authorList>
            <person name="Dastager S.G."/>
            <person name="Mawlankar R."/>
            <person name="Srinivasan K."/>
            <person name="Tang S.K."/>
            <person name="Lee J.C."/>
            <person name="Ramana V.V."/>
            <person name="Shouche Y.S."/>
        </authorList>
    </citation>
    <scope>NUCLEOTIDE SEQUENCE [LARGE SCALE GENOMIC DNA]</scope>
    <source>
        <strain evidence="2 3">NIO-1003</strain>
    </source>
</reference>
<dbReference type="RefSeq" id="WP_061972090.1">
    <property type="nucleotide sequence ID" value="NZ_CP126109.1"/>
</dbReference>
<name>A0A0V8J8A6_9BACL</name>
<dbReference type="OrthoDB" id="9924422at2"/>
<sequence length="73" mass="8494">MRNSSEERTVQILGEHSLNLLHNNGLLVVSEDEWNELQTVKRESELEIKRLKKELFHAAKKLATWRSFGKSCS</sequence>
<proteinExistence type="predicted"/>
<organism evidence="2 3">
    <name type="scientific">Fictibacillus enclensis</name>
    <dbReference type="NCBI Taxonomy" id="1017270"/>
    <lineage>
        <taxon>Bacteria</taxon>
        <taxon>Bacillati</taxon>
        <taxon>Bacillota</taxon>
        <taxon>Bacilli</taxon>
        <taxon>Bacillales</taxon>
        <taxon>Fictibacillaceae</taxon>
        <taxon>Fictibacillus</taxon>
    </lineage>
</organism>
<evidence type="ECO:0000256" key="1">
    <source>
        <dbReference type="SAM" id="Coils"/>
    </source>
</evidence>
<accession>A0A0V8J8A6</accession>
<evidence type="ECO:0000313" key="3">
    <source>
        <dbReference type="Proteomes" id="UP000054099"/>
    </source>
</evidence>
<dbReference type="AlphaFoldDB" id="A0A0V8J8A6"/>
<gene>
    <name evidence="2" type="ORF">AS030_12015</name>
</gene>
<dbReference type="Proteomes" id="UP000054099">
    <property type="component" value="Unassembled WGS sequence"/>
</dbReference>
<keyword evidence="1" id="KW-0175">Coiled coil</keyword>
<keyword evidence="3" id="KW-1185">Reference proteome</keyword>
<evidence type="ECO:0000313" key="2">
    <source>
        <dbReference type="EMBL" id="KSU83294.1"/>
    </source>
</evidence>
<comment type="caution">
    <text evidence="2">The sequence shown here is derived from an EMBL/GenBank/DDBJ whole genome shotgun (WGS) entry which is preliminary data.</text>
</comment>